<dbReference type="PANTHER" id="PTHR22946">
    <property type="entry name" value="DIENELACTONE HYDROLASE DOMAIN-CONTAINING PROTEIN-RELATED"/>
    <property type="match status" value="1"/>
</dbReference>
<dbReference type="InterPro" id="IPR011042">
    <property type="entry name" value="6-blade_b-propeller_TolB-like"/>
</dbReference>
<evidence type="ECO:0000259" key="1">
    <source>
        <dbReference type="Pfam" id="PF00326"/>
    </source>
</evidence>
<dbReference type="PANTHER" id="PTHR22946:SF12">
    <property type="entry name" value="CONIDIAL PIGMENT BIOSYNTHESIS PROTEIN AYG1 (AFU_ORTHOLOGUE AFUA_2G17550)"/>
    <property type="match status" value="1"/>
</dbReference>
<dbReference type="GO" id="GO:0006508">
    <property type="term" value="P:proteolysis"/>
    <property type="evidence" value="ECO:0007669"/>
    <property type="project" value="InterPro"/>
</dbReference>
<evidence type="ECO:0000313" key="3">
    <source>
        <dbReference type="Proteomes" id="UP000199537"/>
    </source>
</evidence>
<protein>
    <submittedName>
        <fullName evidence="2">Dipeptidyl aminopeptidase/acylaminoacyl peptidase</fullName>
    </submittedName>
</protein>
<keyword evidence="2" id="KW-0378">Hydrolase</keyword>
<sequence>MQGKAWIAAMSKWREILICLGWMSGLHAAHAQLVWTPERIAEAPYISACWTDEDASGQALYYVISAYDIERDRMRHQLWMQPLHPMAARANRLFTFDGPQLENLIRISPHQFIFTRGNQCYLLRTDTPSLRPFTQADSPYAHMLISPKKDYVLFVHPEKVRDVEAKDYYPQFGKTRARIYHRLPAFGTDGWIDGYVHHLLYARIDSMGRLGMPVDLMPYEETDVDTALINGYLAQVHWSPDERYIVYAAYKPSLQEIATDTPQDTLVTPQVSQIYLYDLQDGLTSCLTCETDVDRGLGSAWIRHESPAFSPATGQGKSRWIAWIAEPVAGVHTGQRDLILEDLERKTLYNLTHGRAGRVLHFWWSSDGQSLLFTATFPDSAWIELYRVQVFDEGRLHTPLVIRQITHLHTRIEALVGETPSAWLVAVSGWHPMQRIFAVDKQNGSARMLVQADTTQNTMPRLSSWLISLAHGMKVWIHQYRPSQTDSGSRYPAIICLPDLAWFSENDSKTRWDQPHMFVEAGYQVFTISPEPGLSDDRLNFYLDPATLHSLADSLCRLLTINQADTQRVILMGSGWGAYPALMWASDQHIASCFSVRTLVLWNPVVDIASWSTTTAARWIAREIVQLMQQNKNIVHTDLPSAQLPMLIGVGGNDGWVPAEQGLGLFDKIQDRQIPGRLIYFPDMAHHWQIGHDLLVWQHQVLNWLQTPAVNP</sequence>
<feature type="domain" description="Peptidase S9 prolyl oligopeptidase catalytic" evidence="1">
    <location>
        <begin position="562"/>
        <end position="706"/>
    </location>
</feature>
<dbReference type="STRING" id="1393122.SAMN05660895_1305"/>
<evidence type="ECO:0000313" key="2">
    <source>
        <dbReference type="EMBL" id="SFV32316.1"/>
    </source>
</evidence>
<dbReference type="InterPro" id="IPR050261">
    <property type="entry name" value="FrsA_esterase"/>
</dbReference>
<dbReference type="SUPFAM" id="SSF53474">
    <property type="entry name" value="alpha/beta-Hydrolases"/>
    <property type="match status" value="1"/>
</dbReference>
<dbReference type="Proteomes" id="UP000199537">
    <property type="component" value="Unassembled WGS sequence"/>
</dbReference>
<keyword evidence="2" id="KW-0031">Aminopeptidase</keyword>
<dbReference type="InterPro" id="IPR001375">
    <property type="entry name" value="Peptidase_S9_cat"/>
</dbReference>
<reference evidence="3" key="1">
    <citation type="submission" date="2016-10" db="EMBL/GenBank/DDBJ databases">
        <authorList>
            <person name="Varghese N."/>
            <person name="Submissions S."/>
        </authorList>
    </citation>
    <scope>NUCLEOTIDE SEQUENCE [LARGE SCALE GENOMIC DNA]</scope>
    <source>
        <strain evidence="3">DSM 14807</strain>
    </source>
</reference>
<organism evidence="2 3">
    <name type="scientific">Thermoflavifilum thermophilum</name>
    <dbReference type="NCBI Taxonomy" id="1393122"/>
    <lineage>
        <taxon>Bacteria</taxon>
        <taxon>Pseudomonadati</taxon>
        <taxon>Bacteroidota</taxon>
        <taxon>Chitinophagia</taxon>
        <taxon>Chitinophagales</taxon>
        <taxon>Chitinophagaceae</taxon>
        <taxon>Thermoflavifilum</taxon>
    </lineage>
</organism>
<dbReference type="EMBL" id="FPCJ01000001">
    <property type="protein sequence ID" value="SFV32316.1"/>
    <property type="molecule type" value="Genomic_DNA"/>
</dbReference>
<accession>A0A1I7NCN9</accession>
<gene>
    <name evidence="2" type="ORF">SAMN05660895_1305</name>
</gene>
<dbReference type="GO" id="GO:0004177">
    <property type="term" value="F:aminopeptidase activity"/>
    <property type="evidence" value="ECO:0007669"/>
    <property type="project" value="UniProtKB-KW"/>
</dbReference>
<dbReference type="GO" id="GO:0008236">
    <property type="term" value="F:serine-type peptidase activity"/>
    <property type="evidence" value="ECO:0007669"/>
    <property type="project" value="InterPro"/>
</dbReference>
<dbReference type="AlphaFoldDB" id="A0A1I7NCN9"/>
<keyword evidence="3" id="KW-1185">Reference proteome</keyword>
<dbReference type="Pfam" id="PF00326">
    <property type="entry name" value="Peptidase_S9"/>
    <property type="match status" value="1"/>
</dbReference>
<keyword evidence="2" id="KW-0645">Protease</keyword>
<dbReference type="InterPro" id="IPR029058">
    <property type="entry name" value="AB_hydrolase_fold"/>
</dbReference>
<dbReference type="SUPFAM" id="SSF82171">
    <property type="entry name" value="DPP6 N-terminal domain-like"/>
    <property type="match status" value="1"/>
</dbReference>
<dbReference type="Gene3D" id="2.120.10.30">
    <property type="entry name" value="TolB, C-terminal domain"/>
    <property type="match status" value="1"/>
</dbReference>
<dbReference type="Gene3D" id="3.40.50.1820">
    <property type="entry name" value="alpha/beta hydrolase"/>
    <property type="match status" value="1"/>
</dbReference>
<name>A0A1I7NCN9_9BACT</name>
<proteinExistence type="predicted"/>